<dbReference type="Gene3D" id="3.30.1330.30">
    <property type="match status" value="1"/>
</dbReference>
<dbReference type="GO" id="GO:0005737">
    <property type="term" value="C:cytoplasm"/>
    <property type="evidence" value="ECO:0007669"/>
    <property type="project" value="TreeGrafter"/>
</dbReference>
<organism evidence="3 4">
    <name type="scientific">Phyllotreta striolata</name>
    <name type="common">Striped flea beetle</name>
    <name type="synonym">Crioceris striolata</name>
    <dbReference type="NCBI Taxonomy" id="444603"/>
    <lineage>
        <taxon>Eukaryota</taxon>
        <taxon>Metazoa</taxon>
        <taxon>Ecdysozoa</taxon>
        <taxon>Arthropoda</taxon>
        <taxon>Hexapoda</taxon>
        <taxon>Insecta</taxon>
        <taxon>Pterygota</taxon>
        <taxon>Neoptera</taxon>
        <taxon>Endopterygota</taxon>
        <taxon>Coleoptera</taxon>
        <taxon>Polyphaga</taxon>
        <taxon>Cucujiformia</taxon>
        <taxon>Chrysomeloidea</taxon>
        <taxon>Chrysomelidae</taxon>
        <taxon>Galerucinae</taxon>
        <taxon>Alticini</taxon>
        <taxon>Phyllotreta</taxon>
    </lineage>
</organism>
<evidence type="ECO:0000313" key="3">
    <source>
        <dbReference type="EMBL" id="CAG9859916.1"/>
    </source>
</evidence>
<keyword evidence="4" id="KW-1185">Reference proteome</keyword>
<dbReference type="SUPFAM" id="SSF55315">
    <property type="entry name" value="L30e-like"/>
    <property type="match status" value="1"/>
</dbReference>
<dbReference type="PANTHER" id="PTHR10411:SF8">
    <property type="entry name" value="FI09246P"/>
    <property type="match status" value="1"/>
</dbReference>
<evidence type="ECO:0000256" key="1">
    <source>
        <dbReference type="ARBA" id="ARBA00007361"/>
    </source>
</evidence>
<dbReference type="FunFam" id="3.30.1330.30:FF:000045">
    <property type="entry name" value="Predicted protein"/>
    <property type="match status" value="1"/>
</dbReference>
<dbReference type="EMBL" id="OU900096">
    <property type="protein sequence ID" value="CAG9859916.1"/>
    <property type="molecule type" value="Genomic_DNA"/>
</dbReference>
<dbReference type="OrthoDB" id="5976967at2759"/>
<reference evidence="3" key="1">
    <citation type="submission" date="2022-01" db="EMBL/GenBank/DDBJ databases">
        <authorList>
            <person name="King R."/>
        </authorList>
    </citation>
    <scope>NUCLEOTIDE SEQUENCE</scope>
</reference>
<dbReference type="AlphaFoldDB" id="A0A9N9TNW9"/>
<dbReference type="Pfam" id="PF01248">
    <property type="entry name" value="Ribosomal_L7Ae"/>
    <property type="match status" value="1"/>
</dbReference>
<name>A0A9N9TNW9_PHYSR</name>
<evidence type="ECO:0000313" key="4">
    <source>
        <dbReference type="Proteomes" id="UP001153712"/>
    </source>
</evidence>
<gene>
    <name evidence="3" type="ORF">PHYEVI_LOCUS6277</name>
</gene>
<dbReference type="GO" id="GO:0051726">
    <property type="term" value="P:regulation of cell cycle"/>
    <property type="evidence" value="ECO:0007669"/>
    <property type="project" value="InterPro"/>
</dbReference>
<dbReference type="GO" id="GO:0005634">
    <property type="term" value="C:nucleus"/>
    <property type="evidence" value="ECO:0007669"/>
    <property type="project" value="InterPro"/>
</dbReference>
<sequence>MCVETENNFSKQEMFNRSKLGRAVHGMLTHAKINNRLICGLFPAVEYLEKSPEDVLFCVLPQTRPGDSTMHMQTVLLQAFCFENDIPVIQVDSSEKLAEYCDIRNSDIGCTCAVVIKDSSLPSTPEDEFPMSPTEQILADFYEFTLEEFPRPVIELPS</sequence>
<dbReference type="PANTHER" id="PTHR10411">
    <property type="entry name" value="GROWTH ARREST AND DNA DAMAGE-INDUCIBLE PROTEIN GADD45"/>
    <property type="match status" value="1"/>
</dbReference>
<dbReference type="InterPro" id="IPR004038">
    <property type="entry name" value="Ribosomal_eL8/eL30/eS12/Gad45"/>
</dbReference>
<feature type="domain" description="Ribosomal protein eL8/eL30/eS12/Gadd45" evidence="2">
    <location>
        <begin position="23"/>
        <end position="106"/>
    </location>
</feature>
<proteinExistence type="inferred from homology"/>
<evidence type="ECO:0000259" key="2">
    <source>
        <dbReference type="Pfam" id="PF01248"/>
    </source>
</evidence>
<protein>
    <recommendedName>
        <fullName evidence="2">Ribosomal protein eL8/eL30/eS12/Gadd45 domain-containing protein</fullName>
    </recommendedName>
</protein>
<dbReference type="InterPro" id="IPR024824">
    <property type="entry name" value="GADD45"/>
</dbReference>
<dbReference type="Proteomes" id="UP001153712">
    <property type="component" value="Chromosome 3"/>
</dbReference>
<dbReference type="InterPro" id="IPR029064">
    <property type="entry name" value="Ribosomal_eL30-like_sf"/>
</dbReference>
<accession>A0A9N9TNW9</accession>
<comment type="similarity">
    <text evidence="1">Belongs to the GADD45 family.</text>
</comment>